<dbReference type="InterPro" id="IPR024559">
    <property type="entry name" value="DUF3846"/>
</dbReference>
<dbReference type="Pfam" id="PF12957">
    <property type="entry name" value="DUF3846"/>
    <property type="match status" value="1"/>
</dbReference>
<evidence type="ECO:0000313" key="3">
    <source>
        <dbReference type="Proteomes" id="UP000437824"/>
    </source>
</evidence>
<dbReference type="EMBL" id="WMBC01000003">
    <property type="protein sequence ID" value="MTD60667.1"/>
    <property type="molecule type" value="Genomic_DNA"/>
</dbReference>
<evidence type="ECO:0000259" key="1">
    <source>
        <dbReference type="Pfam" id="PF12957"/>
    </source>
</evidence>
<organism evidence="2 3">
    <name type="scientific">Blautia luti DSM 14534 = JCM 17040</name>
    <dbReference type="NCBI Taxonomy" id="649762"/>
    <lineage>
        <taxon>Bacteria</taxon>
        <taxon>Bacillati</taxon>
        <taxon>Bacillota</taxon>
        <taxon>Clostridia</taxon>
        <taxon>Lachnospirales</taxon>
        <taxon>Lachnospiraceae</taxon>
        <taxon>Blautia</taxon>
    </lineage>
</organism>
<gene>
    <name evidence="2" type="ORF">GKZ57_05165</name>
</gene>
<reference evidence="2 3" key="1">
    <citation type="submission" date="2019-11" db="EMBL/GenBank/DDBJ databases">
        <title>Draft genome sequence of Blautia luti DSM 14534T, isolated from human stool.</title>
        <authorList>
            <person name="Ortiz R."/>
            <person name="Melis-Arcos F."/>
            <person name="Covarrubias P."/>
            <person name="Cardenas J.P."/>
            <person name="Perez-Donoso J."/>
            <person name="Almonacid D."/>
        </authorList>
    </citation>
    <scope>NUCLEOTIDE SEQUENCE [LARGE SCALE GENOMIC DNA]</scope>
    <source>
        <strain evidence="2 3">DSM 14534</strain>
    </source>
</reference>
<name>A0A844GK73_9FIRM</name>
<proteinExistence type="predicted"/>
<dbReference type="Proteomes" id="UP000437824">
    <property type="component" value="Unassembled WGS sequence"/>
</dbReference>
<feature type="domain" description="DUF3846" evidence="1">
    <location>
        <begin position="22"/>
        <end position="120"/>
    </location>
</feature>
<dbReference type="RefSeq" id="WP_154779913.1">
    <property type="nucleotide sequence ID" value="NZ_WMBC01000003.1"/>
</dbReference>
<protein>
    <submittedName>
        <fullName evidence="2">DUF3846 domain-containing protein</fullName>
    </submittedName>
</protein>
<comment type="caution">
    <text evidence="2">The sequence shown here is derived from an EMBL/GenBank/DDBJ whole genome shotgun (WGS) entry which is preliminary data.</text>
</comment>
<accession>A0A844GK73</accession>
<sequence>MGWTAEDAACRLGNRERGLGRMKVLLIKPMEHPHVVDIENSLKEFYRILDCDCITATYPWEADAVALVTDDNGMFTEKPFSRYIPELEQPIKGNFFICGLGEEDFAELSEDFIRKYTERFWVPEAFVSMFGQMAVIQMDDGTKPE</sequence>
<dbReference type="AlphaFoldDB" id="A0A844GK73"/>
<evidence type="ECO:0000313" key="2">
    <source>
        <dbReference type="EMBL" id="MTD60667.1"/>
    </source>
</evidence>